<dbReference type="Proteomes" id="UP000216316">
    <property type="component" value="Unassembled WGS sequence"/>
</dbReference>
<evidence type="ECO:0000313" key="4">
    <source>
        <dbReference type="EMBL" id="OYR88642.1"/>
    </source>
</evidence>
<gene>
    <name evidence="4" type="ORF">CBF53_02535</name>
    <name evidence="5" type="ORF">CBF70_02975</name>
</gene>
<sequence length="221" mass="24945">MKTNIKRLSLAAAVLGLVMGGTSLTLINQVHASTGAQTTQQTKNATINISQSDAINKFNEKFGSKSIKEIEVKNKKDKYIYEVEGFDSEKEYKVKIDANTGKILKAKSEKLDDEKKQEALDLSNLMSRGEATKLAQTKASGQAVKWSLEMDNNKPVWKVEFKDDNKEIEVKIDAKDQKILKVETDDKKDSKDKHAKDHSESKNKDRDHDKNKKSERNDTND</sequence>
<dbReference type="Gene3D" id="3.10.450.40">
    <property type="match status" value="2"/>
</dbReference>
<evidence type="ECO:0000256" key="2">
    <source>
        <dbReference type="SAM" id="SignalP"/>
    </source>
</evidence>
<reference evidence="4 7" key="2">
    <citation type="submission" date="2017-05" db="EMBL/GenBank/DDBJ databases">
        <authorList>
            <person name="Lin X.B."/>
            <person name="Stothard P."/>
            <person name="Tasseva G."/>
            <person name="Walter J."/>
        </authorList>
    </citation>
    <scope>NUCLEOTIDE SEQUENCE [LARGE SCALE GENOMIC DNA]</scope>
    <source>
        <strain evidence="4 7">609u</strain>
    </source>
</reference>
<dbReference type="EMBL" id="NGNX01000008">
    <property type="protein sequence ID" value="OYR92622.1"/>
    <property type="molecule type" value="Genomic_DNA"/>
</dbReference>
<feature type="region of interest" description="Disordered" evidence="1">
    <location>
        <begin position="179"/>
        <end position="221"/>
    </location>
</feature>
<feature type="domain" description="PepSY" evidence="3">
    <location>
        <begin position="49"/>
        <end position="106"/>
    </location>
</feature>
<evidence type="ECO:0000256" key="1">
    <source>
        <dbReference type="SAM" id="MobiDB-lite"/>
    </source>
</evidence>
<proteinExistence type="predicted"/>
<dbReference type="RefSeq" id="WP_057719265.1">
    <property type="nucleotide sequence ID" value="NZ_NGNV01000008.1"/>
</dbReference>
<comment type="caution">
    <text evidence="5">The sequence shown here is derived from an EMBL/GenBank/DDBJ whole genome shotgun (WGS) entry which is preliminary data.</text>
</comment>
<evidence type="ECO:0000313" key="7">
    <source>
        <dbReference type="Proteomes" id="UP000216316"/>
    </source>
</evidence>
<feature type="chain" id="PRO_5013101356" description="PepSY domain-containing protein" evidence="2">
    <location>
        <begin position="33"/>
        <end position="221"/>
    </location>
</feature>
<dbReference type="EMBL" id="NGNV01000008">
    <property type="protein sequence ID" value="OYR88642.1"/>
    <property type="molecule type" value="Genomic_DNA"/>
</dbReference>
<keyword evidence="2" id="KW-0732">Signal</keyword>
<dbReference type="Proteomes" id="UP000215828">
    <property type="component" value="Unassembled WGS sequence"/>
</dbReference>
<evidence type="ECO:0000313" key="5">
    <source>
        <dbReference type="EMBL" id="OYR92622.1"/>
    </source>
</evidence>
<reference evidence="6 7" key="3">
    <citation type="submission" date="2017-09" db="EMBL/GenBank/DDBJ databases">
        <title>Tripartite evolution among Lactobacillus johnsonii, Lactobacillus taiwanensis, Lactobacillus reuteri and their rodent host.</title>
        <authorList>
            <person name="Wang T."/>
            <person name="Knowles S."/>
            <person name="Cheng C."/>
        </authorList>
    </citation>
    <scope>NUCLEOTIDE SEQUENCE [LARGE SCALE GENOMIC DNA]</scope>
    <source>
        <strain evidence="5 6">609q</strain>
        <strain evidence="4 7">609u</strain>
    </source>
</reference>
<evidence type="ECO:0000313" key="6">
    <source>
        <dbReference type="Proteomes" id="UP000215828"/>
    </source>
</evidence>
<evidence type="ECO:0000259" key="3">
    <source>
        <dbReference type="Pfam" id="PF03413"/>
    </source>
</evidence>
<accession>A0A256LJH3</accession>
<dbReference type="InterPro" id="IPR025711">
    <property type="entry name" value="PepSY"/>
</dbReference>
<feature type="signal peptide" evidence="2">
    <location>
        <begin position="1"/>
        <end position="32"/>
    </location>
</feature>
<name>A0A256LJH3_9LACO</name>
<protein>
    <recommendedName>
        <fullName evidence="3">PepSY domain-containing protein</fullName>
    </recommendedName>
</protein>
<reference evidence="5 6" key="1">
    <citation type="submission" date="2017-04" db="EMBL/GenBank/DDBJ databases">
        <authorList>
            <person name="Afonso C.L."/>
            <person name="Miller P.J."/>
            <person name="Scott M.A."/>
            <person name="Spackman E."/>
            <person name="Goraichik I."/>
            <person name="Dimitrov K.M."/>
            <person name="Suarez D.L."/>
            <person name="Swayne D.E."/>
        </authorList>
    </citation>
    <scope>NUCLEOTIDE SEQUENCE [LARGE SCALE GENOMIC DNA]</scope>
    <source>
        <strain evidence="5 6">609q</strain>
    </source>
</reference>
<keyword evidence="7" id="KW-1185">Reference proteome</keyword>
<dbReference type="Pfam" id="PF03413">
    <property type="entry name" value="PepSY"/>
    <property type="match status" value="2"/>
</dbReference>
<organism evidence="5 6">
    <name type="scientific">Lactobacillus taiwanensis</name>
    <dbReference type="NCBI Taxonomy" id="508451"/>
    <lineage>
        <taxon>Bacteria</taxon>
        <taxon>Bacillati</taxon>
        <taxon>Bacillota</taxon>
        <taxon>Bacilli</taxon>
        <taxon>Lactobacillales</taxon>
        <taxon>Lactobacillaceae</taxon>
        <taxon>Lactobacillus</taxon>
    </lineage>
</organism>
<dbReference type="AlphaFoldDB" id="A0A256LJH3"/>
<feature type="domain" description="PepSY" evidence="3">
    <location>
        <begin position="127"/>
        <end position="183"/>
    </location>
</feature>